<organism evidence="2 3">
    <name type="scientific">Candidatus Roizmanbacteria bacterium CG09_land_8_20_14_0_10_41_9</name>
    <dbReference type="NCBI Taxonomy" id="1974850"/>
    <lineage>
        <taxon>Bacteria</taxon>
        <taxon>Candidatus Roizmaniibacteriota</taxon>
    </lineage>
</organism>
<keyword evidence="1" id="KW-1133">Transmembrane helix</keyword>
<evidence type="ECO:0000313" key="3">
    <source>
        <dbReference type="Proteomes" id="UP000231198"/>
    </source>
</evidence>
<dbReference type="EMBL" id="PEZG01000032">
    <property type="protein sequence ID" value="PIS15854.1"/>
    <property type="molecule type" value="Genomic_DNA"/>
</dbReference>
<dbReference type="Gene3D" id="3.30.70.60">
    <property type="match status" value="1"/>
</dbReference>
<keyword evidence="1" id="KW-0812">Transmembrane</keyword>
<proteinExistence type="predicted"/>
<keyword evidence="1" id="KW-0472">Membrane</keyword>
<comment type="caution">
    <text evidence="2">The sequence shown here is derived from an EMBL/GenBank/DDBJ whole genome shotgun (WGS) entry which is preliminary data.</text>
</comment>
<name>A0A2H0WT55_9BACT</name>
<dbReference type="AlphaFoldDB" id="A0A2H0WT55"/>
<feature type="transmembrane region" description="Helical" evidence="1">
    <location>
        <begin position="20"/>
        <end position="40"/>
    </location>
</feature>
<evidence type="ECO:0000256" key="1">
    <source>
        <dbReference type="SAM" id="Phobius"/>
    </source>
</evidence>
<dbReference type="InterPro" id="IPR014717">
    <property type="entry name" value="Transl_elong_EF1B/ribsomal_bS6"/>
</dbReference>
<evidence type="ECO:0008006" key="4">
    <source>
        <dbReference type="Google" id="ProtNLM"/>
    </source>
</evidence>
<gene>
    <name evidence="2" type="ORF">COT62_01470</name>
</gene>
<sequence>MDKLSFVHKIFTKKTQDYSFSIAFFAIFSIFIFFAIRPSLTTAFSLKKEEEELKVINAQYDKQVNNVLFIQSFLEKNRDSLYLLEEGIPGTPQINKVIDDIKKISDAYSLSLKKAGMGEVNLSHSPGDRKLQTLKLTMEGTSSFENVMKFVEALFQQRRLKSIQKMVISKEAIGTESARLKINLELLGYYQ</sequence>
<dbReference type="Proteomes" id="UP000231198">
    <property type="component" value="Unassembled WGS sequence"/>
</dbReference>
<reference evidence="3" key="1">
    <citation type="submission" date="2017-09" db="EMBL/GenBank/DDBJ databases">
        <title>Depth-based differentiation of microbial function through sediment-hosted aquifers and enrichment of novel symbionts in the deep terrestrial subsurface.</title>
        <authorList>
            <person name="Probst A.J."/>
            <person name="Ladd B."/>
            <person name="Jarett J.K."/>
            <person name="Geller-Mcgrath D.E."/>
            <person name="Sieber C.M.K."/>
            <person name="Emerson J.B."/>
            <person name="Anantharaman K."/>
            <person name="Thomas B.C."/>
            <person name="Malmstrom R."/>
            <person name="Stieglmeier M."/>
            <person name="Klingl A."/>
            <person name="Woyke T."/>
            <person name="Ryan C.M."/>
            <person name="Banfield J.F."/>
        </authorList>
    </citation>
    <scope>NUCLEOTIDE SEQUENCE [LARGE SCALE GENOMIC DNA]</scope>
</reference>
<accession>A0A2H0WT55</accession>
<protein>
    <recommendedName>
        <fullName evidence="4">Type II secretion system protein M</fullName>
    </recommendedName>
</protein>
<evidence type="ECO:0000313" key="2">
    <source>
        <dbReference type="EMBL" id="PIS15854.1"/>
    </source>
</evidence>